<dbReference type="GO" id="GO:0016301">
    <property type="term" value="F:kinase activity"/>
    <property type="evidence" value="ECO:0007669"/>
    <property type="project" value="UniProtKB-KW"/>
</dbReference>
<dbReference type="InterPro" id="IPR014729">
    <property type="entry name" value="Rossmann-like_a/b/a_fold"/>
</dbReference>
<dbReference type="KEGG" id="hch:HCH_06994"/>
<protein>
    <submittedName>
        <fullName evidence="3">Predicted ATPase/kinase involved in NAD metabolism</fullName>
    </submittedName>
</protein>
<dbReference type="HOGENOM" id="CLU_052648_0_1_6"/>
<dbReference type="InterPro" id="IPR052735">
    <property type="entry name" value="NAD_biosynth-regulator"/>
</dbReference>
<dbReference type="Pfam" id="PF13521">
    <property type="entry name" value="AAA_28"/>
    <property type="match status" value="1"/>
</dbReference>
<dbReference type="OrthoDB" id="3249147at2"/>
<dbReference type="eggNOG" id="COG3172">
    <property type="taxonomic scope" value="Bacteria"/>
</dbReference>
<evidence type="ECO:0000313" key="3">
    <source>
        <dbReference type="EMBL" id="ABC33609.1"/>
    </source>
</evidence>
<dbReference type="PANTHER" id="PTHR37512">
    <property type="entry name" value="TRIFUNCTIONAL NAD BIOSYNTHESIS/REGULATOR PROTEIN NADR"/>
    <property type="match status" value="1"/>
</dbReference>
<evidence type="ECO:0000259" key="2">
    <source>
        <dbReference type="Pfam" id="PF13521"/>
    </source>
</evidence>
<dbReference type="STRING" id="349521.HCH_06994"/>
<dbReference type="EMBL" id="CP000155">
    <property type="protein sequence ID" value="ABC33609.1"/>
    <property type="molecule type" value="Genomic_DNA"/>
</dbReference>
<keyword evidence="3" id="KW-0808">Transferase</keyword>
<dbReference type="PANTHER" id="PTHR37512:SF1">
    <property type="entry name" value="NADR_TTD14 AAA DOMAIN-CONTAINING PROTEIN"/>
    <property type="match status" value="1"/>
</dbReference>
<reference evidence="3 4" key="1">
    <citation type="journal article" date="2005" name="Nucleic Acids Res.">
        <title>Genomic blueprint of Hahella chejuensis, a marine microbe producing an algicidal agent.</title>
        <authorList>
            <person name="Jeong H."/>
            <person name="Yim J.H."/>
            <person name="Lee C."/>
            <person name="Choi S.-H."/>
            <person name="Park Y.K."/>
            <person name="Yoon S.H."/>
            <person name="Hur C.-G."/>
            <person name="Kang H.-Y."/>
            <person name="Kim D."/>
            <person name="Lee H.H."/>
            <person name="Park K.H."/>
            <person name="Park S.-H."/>
            <person name="Park H.-S."/>
            <person name="Lee H.K."/>
            <person name="Oh T.K."/>
            <person name="Kim J.F."/>
        </authorList>
    </citation>
    <scope>NUCLEOTIDE SEQUENCE [LARGE SCALE GENOMIC DNA]</scope>
    <source>
        <strain evidence="3 4">KCTC 2396</strain>
    </source>
</reference>
<organism evidence="3 4">
    <name type="scientific">Hahella chejuensis (strain KCTC 2396)</name>
    <dbReference type="NCBI Taxonomy" id="349521"/>
    <lineage>
        <taxon>Bacteria</taxon>
        <taxon>Pseudomonadati</taxon>
        <taxon>Pseudomonadota</taxon>
        <taxon>Gammaproteobacteria</taxon>
        <taxon>Oceanospirillales</taxon>
        <taxon>Hahellaceae</taxon>
        <taxon>Hahella</taxon>
    </lineage>
</organism>
<proteinExistence type="predicted"/>
<keyword evidence="4" id="KW-1185">Reference proteome</keyword>
<gene>
    <name evidence="3" type="ordered locus">HCH_06994</name>
</gene>
<dbReference type="SUPFAM" id="SSF52540">
    <property type="entry name" value="P-loop containing nucleoside triphosphate hydrolases"/>
    <property type="match status" value="1"/>
</dbReference>
<dbReference type="Pfam" id="PF01467">
    <property type="entry name" value="CTP_transf_like"/>
    <property type="match status" value="1"/>
</dbReference>
<sequence>MQKPEYDAQRKIGLTLGKFAPLHKGHQYLIEQALEQVDHLLVMIYGCPDVIEVPLERRASWIKALYPDAEVILAPDGPQEVGDTPEICRKQEEYIGQCLAGRQVTHFFCSEFYGDHVSRYLNAQDCRVDEARKIVPISATQVRKNPFAARDWVHPLVYRDLVKKVVFLGAPSTGKTTLAEAMAARFNTQWMPEYGREYWEENQIERRLVPEQLVEIAQGHLQREEKLLLDSDRYLFVDTNALTTRHFAHYYHGFALPELERLADAATQRYDHVFLCADDIPYEDTWDRSGEVNRADFQQEIIAELERRNIEYVLLRGDVEARIRQVRNVLEGA</sequence>
<dbReference type="InterPro" id="IPR004821">
    <property type="entry name" value="Cyt_trans-like"/>
</dbReference>
<dbReference type="Gene3D" id="3.40.50.620">
    <property type="entry name" value="HUPs"/>
    <property type="match status" value="1"/>
</dbReference>
<dbReference type="eggNOG" id="COG1056">
    <property type="taxonomic scope" value="Bacteria"/>
</dbReference>
<dbReference type="AlphaFoldDB" id="Q2S6W5"/>
<dbReference type="InterPro" id="IPR038727">
    <property type="entry name" value="NadR/Ttd14_AAA_dom"/>
</dbReference>
<dbReference type="NCBIfam" id="TIGR00125">
    <property type="entry name" value="cyt_tran_rel"/>
    <property type="match status" value="1"/>
</dbReference>
<evidence type="ECO:0000259" key="1">
    <source>
        <dbReference type="Pfam" id="PF01467"/>
    </source>
</evidence>
<name>Q2S6W5_HAHCH</name>
<dbReference type="Gene3D" id="3.40.50.300">
    <property type="entry name" value="P-loop containing nucleotide triphosphate hydrolases"/>
    <property type="match status" value="1"/>
</dbReference>
<feature type="domain" description="Cytidyltransferase-like" evidence="1">
    <location>
        <begin position="15"/>
        <end position="144"/>
    </location>
</feature>
<accession>Q2S6W5</accession>
<dbReference type="InterPro" id="IPR027417">
    <property type="entry name" value="P-loop_NTPase"/>
</dbReference>
<dbReference type="Proteomes" id="UP000000238">
    <property type="component" value="Chromosome"/>
</dbReference>
<dbReference type="RefSeq" id="WP_011400659.1">
    <property type="nucleotide sequence ID" value="NC_007645.1"/>
</dbReference>
<dbReference type="SUPFAM" id="SSF52374">
    <property type="entry name" value="Nucleotidylyl transferase"/>
    <property type="match status" value="1"/>
</dbReference>
<keyword evidence="3" id="KW-0418">Kinase</keyword>
<evidence type="ECO:0000313" key="4">
    <source>
        <dbReference type="Proteomes" id="UP000000238"/>
    </source>
</evidence>
<feature type="domain" description="NadR/Ttd14 AAA" evidence="2">
    <location>
        <begin position="164"/>
        <end position="322"/>
    </location>
</feature>